<evidence type="ECO:0000313" key="2">
    <source>
        <dbReference type="EMBL" id="RHW71958.1"/>
    </source>
</evidence>
<protein>
    <submittedName>
        <fullName evidence="2">Uncharacterized protein</fullName>
    </submittedName>
</protein>
<dbReference type="AlphaFoldDB" id="A0A3L6L719"/>
<dbReference type="EMBL" id="QSBY01000006">
    <property type="protein sequence ID" value="RHW71958.1"/>
    <property type="molecule type" value="Genomic_DNA"/>
</dbReference>
<comment type="caution">
    <text evidence="2">The sequence shown here is derived from an EMBL/GenBank/DDBJ whole genome shotgun (WGS) entry which is preliminary data.</text>
</comment>
<evidence type="ECO:0000313" key="3">
    <source>
        <dbReference type="Proteomes" id="UP000266743"/>
    </source>
</evidence>
<proteinExistence type="predicted"/>
<name>A0A3L6L719_9TRYP</name>
<reference evidence="2 3" key="1">
    <citation type="submission" date="2018-09" db="EMBL/GenBank/DDBJ databases">
        <title>whole genome sequence of T. equiperdum IVM-t1 strain.</title>
        <authorList>
            <person name="Suganuma K."/>
        </authorList>
    </citation>
    <scope>NUCLEOTIDE SEQUENCE [LARGE SCALE GENOMIC DNA]</scope>
    <source>
        <strain evidence="2 3">IVM-t1</strain>
    </source>
</reference>
<keyword evidence="1" id="KW-0472">Membrane</keyword>
<sequence length="111" mass="11507">MLRRRITIPAMAYAVPSMRTPQRRFTDKVVLGTCSALSTSTTILAIFHLLVTPVSGTIAAATLSASAVSGALVILEGDSSTSGTAFGAVLGVVFGGIGGYYAKSSKEPWRK</sequence>
<feature type="transmembrane region" description="Helical" evidence="1">
    <location>
        <begin position="29"/>
        <end position="51"/>
    </location>
</feature>
<feature type="transmembrane region" description="Helical" evidence="1">
    <location>
        <begin position="82"/>
        <end position="102"/>
    </location>
</feature>
<organism evidence="2 3">
    <name type="scientific">Trypanosoma brucei equiperdum</name>
    <dbReference type="NCBI Taxonomy" id="630700"/>
    <lineage>
        <taxon>Eukaryota</taxon>
        <taxon>Discoba</taxon>
        <taxon>Euglenozoa</taxon>
        <taxon>Kinetoplastea</taxon>
        <taxon>Metakinetoplastina</taxon>
        <taxon>Trypanosomatida</taxon>
        <taxon>Trypanosomatidae</taxon>
        <taxon>Trypanosoma</taxon>
    </lineage>
</organism>
<gene>
    <name evidence="2" type="ORF">DPX39_060019000</name>
</gene>
<keyword evidence="1" id="KW-1133">Transmembrane helix</keyword>
<evidence type="ECO:0000256" key="1">
    <source>
        <dbReference type="SAM" id="Phobius"/>
    </source>
</evidence>
<keyword evidence="1" id="KW-0812">Transmembrane</keyword>
<accession>A0A3L6L719</accession>
<dbReference type="Proteomes" id="UP000266743">
    <property type="component" value="Chromosome 6"/>
</dbReference>